<dbReference type="Pfam" id="PF22692">
    <property type="entry name" value="LlgE_F_G_D1"/>
    <property type="match status" value="1"/>
</dbReference>
<evidence type="ECO:0000256" key="2">
    <source>
        <dbReference type="RuleBase" id="RU362116"/>
    </source>
</evidence>
<dbReference type="AlphaFoldDB" id="A0AAE3ITE2"/>
<keyword evidence="6" id="KW-0282">Flagellum</keyword>
<evidence type="ECO:0000259" key="4">
    <source>
        <dbReference type="Pfam" id="PF06429"/>
    </source>
</evidence>
<evidence type="ECO:0000313" key="6">
    <source>
        <dbReference type="EMBL" id="MCU9613278.1"/>
    </source>
</evidence>
<dbReference type="GO" id="GO:0009425">
    <property type="term" value="C:bacterial-type flagellum basal body"/>
    <property type="evidence" value="ECO:0007669"/>
    <property type="project" value="UniProtKB-SubCell"/>
</dbReference>
<dbReference type="PROSITE" id="PS00588">
    <property type="entry name" value="FLAGELLA_BB_ROD"/>
    <property type="match status" value="1"/>
</dbReference>
<dbReference type="PANTHER" id="PTHR30435">
    <property type="entry name" value="FLAGELLAR PROTEIN"/>
    <property type="match status" value="1"/>
</dbReference>
<dbReference type="Proteomes" id="UP001209318">
    <property type="component" value="Unassembled WGS sequence"/>
</dbReference>
<dbReference type="GO" id="GO:0071978">
    <property type="term" value="P:bacterial-type flagellum-dependent swarming motility"/>
    <property type="evidence" value="ECO:0007669"/>
    <property type="project" value="TreeGrafter"/>
</dbReference>
<dbReference type="InterPro" id="IPR010930">
    <property type="entry name" value="Flg_bb/hook_C_dom"/>
</dbReference>
<keyword evidence="7" id="KW-1185">Reference proteome</keyword>
<feature type="domain" description="Flagellar hook protein FlgE/F/G-like D1" evidence="5">
    <location>
        <begin position="115"/>
        <end position="177"/>
    </location>
</feature>
<evidence type="ECO:0000259" key="3">
    <source>
        <dbReference type="Pfam" id="PF00460"/>
    </source>
</evidence>
<evidence type="ECO:0000259" key="5">
    <source>
        <dbReference type="Pfam" id="PF22692"/>
    </source>
</evidence>
<dbReference type="InterPro" id="IPR020013">
    <property type="entry name" value="Flagellar_FlgE/F/G"/>
</dbReference>
<comment type="similarity">
    <text evidence="1 2">Belongs to the flagella basal body rod proteins family.</text>
</comment>
<keyword evidence="6" id="KW-0966">Cell projection</keyword>
<reference evidence="6" key="1">
    <citation type="submission" date="2022-10" db="EMBL/GenBank/DDBJ databases">
        <title>Description of Fervidibacillus gen. nov. in the family Fervidibacillaceae fam. nov. with two species, Fervidibacillus albus sp. nov., and Fervidibacillus halotolerans sp. nov., isolated from tidal flat sediments.</title>
        <authorList>
            <person name="Kwon K.K."/>
            <person name="Yang S.-H."/>
        </authorList>
    </citation>
    <scope>NUCLEOTIDE SEQUENCE</scope>
    <source>
        <strain evidence="6">JCM 19140</strain>
    </source>
</reference>
<dbReference type="NCBIfam" id="TIGR03506">
    <property type="entry name" value="FlgEFG_subfam"/>
    <property type="match status" value="1"/>
</dbReference>
<protein>
    <submittedName>
        <fullName evidence="6">Flagellar hook-basal body protein</fullName>
    </submittedName>
</protein>
<feature type="domain" description="Flagellar basal body rod protein N-terminal" evidence="3">
    <location>
        <begin position="5"/>
        <end position="35"/>
    </location>
</feature>
<keyword evidence="6" id="KW-0969">Cilium</keyword>
<dbReference type="PANTHER" id="PTHR30435:SF19">
    <property type="entry name" value="FLAGELLAR BASAL-BODY ROD PROTEIN FLGG"/>
    <property type="match status" value="1"/>
</dbReference>
<accession>A0AAE3ITE2</accession>
<dbReference type="Pfam" id="PF06429">
    <property type="entry name" value="Flg_bbr_C"/>
    <property type="match status" value="1"/>
</dbReference>
<comment type="caution">
    <text evidence="6">The sequence shown here is derived from an EMBL/GenBank/DDBJ whole genome shotgun (WGS) entry which is preliminary data.</text>
</comment>
<proteinExistence type="inferred from homology"/>
<evidence type="ECO:0000313" key="7">
    <source>
        <dbReference type="Proteomes" id="UP001209318"/>
    </source>
</evidence>
<feature type="domain" description="Flagellar basal-body/hook protein C-terminal" evidence="4">
    <location>
        <begin position="227"/>
        <end position="270"/>
    </location>
</feature>
<keyword evidence="2" id="KW-0975">Bacterial flagellum</keyword>
<gene>
    <name evidence="6" type="ORF">OEV98_06890</name>
</gene>
<dbReference type="InterPro" id="IPR001444">
    <property type="entry name" value="Flag_bb_rod_N"/>
</dbReference>
<name>A0AAE3ITE2_9BACI</name>
<evidence type="ECO:0000256" key="1">
    <source>
        <dbReference type="ARBA" id="ARBA00009677"/>
    </source>
</evidence>
<dbReference type="RefSeq" id="WP_263072487.1">
    <property type="nucleotide sequence ID" value="NZ_JAOUSF010000002.1"/>
</dbReference>
<dbReference type="InterPro" id="IPR019776">
    <property type="entry name" value="Flagellar_basal_body_rod_CS"/>
</dbReference>
<organism evidence="6 7">
    <name type="scientific">Perspicuibacillus lycopersici</name>
    <dbReference type="NCBI Taxonomy" id="1325689"/>
    <lineage>
        <taxon>Bacteria</taxon>
        <taxon>Bacillati</taxon>
        <taxon>Bacillota</taxon>
        <taxon>Bacilli</taxon>
        <taxon>Bacillales</taxon>
        <taxon>Bacillaceae</taxon>
        <taxon>Perspicuibacillus</taxon>
    </lineage>
</organism>
<dbReference type="EMBL" id="JAOUSF010000002">
    <property type="protein sequence ID" value="MCU9613278.1"/>
    <property type="molecule type" value="Genomic_DNA"/>
</dbReference>
<sequence>MLRGFYTAASGMIAQQKRTEMLTNNLANVNTPGFKADQSSVRAFPEMLLQRMENQSISPSSNASIPTSTLVGAVNTGVYVQDMTPNFKQGDLGETGVNTDIALNGFIMPTTEEGITGSIFYTIENPEEGNLYTRNGNFTLDASGYLTTPNGQYVLDAAGNRIQLASDQFTVSQNGWIEQNNQLVTRLGVAFAENPNQLTKGDNGYYSFEGELPSAYTVDGLSFTTNQGYTERSNVNSSQTMTEMLAAYRSFEANQKVLQAYDQSLDKAVNDVGKI</sequence>
<dbReference type="SUPFAM" id="SSF117143">
    <property type="entry name" value="Flagellar hook protein flgE"/>
    <property type="match status" value="1"/>
</dbReference>
<dbReference type="InterPro" id="IPR053967">
    <property type="entry name" value="LlgE_F_G-like_D1"/>
</dbReference>
<dbReference type="InterPro" id="IPR037925">
    <property type="entry name" value="FlgE/F/G-like"/>
</dbReference>
<comment type="subcellular location">
    <subcellularLocation>
        <location evidence="2">Bacterial flagellum basal body</location>
    </subcellularLocation>
</comment>
<dbReference type="Pfam" id="PF00460">
    <property type="entry name" value="Flg_bb_rod"/>
    <property type="match status" value="1"/>
</dbReference>